<organism evidence="1 2">
    <name type="scientific">Bacillus cytotoxicus</name>
    <dbReference type="NCBI Taxonomy" id="580165"/>
    <lineage>
        <taxon>Bacteria</taxon>
        <taxon>Bacillati</taxon>
        <taxon>Bacillota</taxon>
        <taxon>Bacilli</taxon>
        <taxon>Bacillales</taxon>
        <taxon>Bacillaceae</taxon>
        <taxon>Bacillus</taxon>
        <taxon>Bacillus cereus group</taxon>
    </lineage>
</organism>
<dbReference type="EMBL" id="JAMBOP010000007">
    <property type="protein sequence ID" value="MCM3735812.1"/>
    <property type="molecule type" value="Genomic_DNA"/>
</dbReference>
<protein>
    <submittedName>
        <fullName evidence="1">Uncharacterized protein</fullName>
    </submittedName>
</protein>
<comment type="caution">
    <text evidence="1">The sequence shown here is derived from an EMBL/GenBank/DDBJ whole genome shotgun (WGS) entry which is preliminary data.</text>
</comment>
<reference evidence="1" key="1">
    <citation type="submission" date="2022-05" db="EMBL/GenBank/DDBJ databases">
        <title>Comparative Genomics of Spacecraft Associated Microbes.</title>
        <authorList>
            <person name="Tran M.T."/>
            <person name="Wright A."/>
            <person name="Seuylemezian A."/>
            <person name="Eisen J."/>
            <person name="Coil D."/>
        </authorList>
    </citation>
    <scope>NUCLEOTIDE SEQUENCE</scope>
    <source>
        <strain evidence="1">FAIRING 10M-2.2</strain>
    </source>
</reference>
<name>A0ACC6A7E9_9BACI</name>
<evidence type="ECO:0000313" key="2">
    <source>
        <dbReference type="Proteomes" id="UP001202289"/>
    </source>
</evidence>
<gene>
    <name evidence="1" type="ORF">M3215_08265</name>
</gene>
<proteinExistence type="predicted"/>
<accession>A0ACC6A7E9</accession>
<keyword evidence="2" id="KW-1185">Reference proteome</keyword>
<dbReference type="Proteomes" id="UP001202289">
    <property type="component" value="Unassembled WGS sequence"/>
</dbReference>
<sequence>MLATGLILLFKTWHVAEKSPDRSKHGQTLSSSPKKGGFYVSFIYIYILFDLLTSKSLLWRIQHARYWPNSFV</sequence>
<evidence type="ECO:0000313" key="1">
    <source>
        <dbReference type="EMBL" id="MCM3735812.1"/>
    </source>
</evidence>